<name>A0A164MD16_9CRUS</name>
<sequence length="94" mass="11302">MPMMIERAQLNTLYPPPRHNTQKKWHLKKNNETFSRIFFNKKIDDQKQTNTYSRSYKRAETLDSATLFPMSLWKTRDHEHLIAKQHGGTKKKRS</sequence>
<evidence type="ECO:0000313" key="2">
    <source>
        <dbReference type="Proteomes" id="UP000076858"/>
    </source>
</evidence>
<dbReference type="AlphaFoldDB" id="A0A164MD16"/>
<accession>A0A164MD16</accession>
<proteinExistence type="predicted"/>
<dbReference type="Proteomes" id="UP000076858">
    <property type="component" value="Unassembled WGS sequence"/>
</dbReference>
<dbReference type="EMBL" id="LRGB01003024">
    <property type="protein sequence ID" value="KZS04946.1"/>
    <property type="molecule type" value="Genomic_DNA"/>
</dbReference>
<organism evidence="1 2">
    <name type="scientific">Daphnia magna</name>
    <dbReference type="NCBI Taxonomy" id="35525"/>
    <lineage>
        <taxon>Eukaryota</taxon>
        <taxon>Metazoa</taxon>
        <taxon>Ecdysozoa</taxon>
        <taxon>Arthropoda</taxon>
        <taxon>Crustacea</taxon>
        <taxon>Branchiopoda</taxon>
        <taxon>Diplostraca</taxon>
        <taxon>Cladocera</taxon>
        <taxon>Anomopoda</taxon>
        <taxon>Daphniidae</taxon>
        <taxon>Daphnia</taxon>
    </lineage>
</organism>
<evidence type="ECO:0000313" key="1">
    <source>
        <dbReference type="EMBL" id="KZS04946.1"/>
    </source>
</evidence>
<protein>
    <submittedName>
        <fullName evidence="1">Uncharacterized protein</fullName>
    </submittedName>
</protein>
<gene>
    <name evidence="1" type="ORF">APZ42_031896</name>
</gene>
<keyword evidence="2" id="KW-1185">Reference proteome</keyword>
<comment type="caution">
    <text evidence="1">The sequence shown here is derived from an EMBL/GenBank/DDBJ whole genome shotgun (WGS) entry which is preliminary data.</text>
</comment>
<reference evidence="1 2" key="1">
    <citation type="submission" date="2016-03" db="EMBL/GenBank/DDBJ databases">
        <title>EvidentialGene: Evidence-directed Construction of Genes on Genomes.</title>
        <authorList>
            <person name="Gilbert D.G."/>
            <person name="Choi J.-H."/>
            <person name="Mockaitis K."/>
            <person name="Colbourne J."/>
            <person name="Pfrender M."/>
        </authorList>
    </citation>
    <scope>NUCLEOTIDE SEQUENCE [LARGE SCALE GENOMIC DNA]</scope>
    <source>
        <strain evidence="1 2">Xinb3</strain>
        <tissue evidence="1">Complete organism</tissue>
    </source>
</reference>